<dbReference type="STRING" id="204773.HEAR2206"/>
<dbReference type="HOGENOM" id="CLU_762750_0_0_4"/>
<protein>
    <submittedName>
        <fullName evidence="1">Uncharacterized protein</fullName>
    </submittedName>
</protein>
<organism evidence="1 2">
    <name type="scientific">Herminiimonas arsenicoxydans</name>
    <dbReference type="NCBI Taxonomy" id="204773"/>
    <lineage>
        <taxon>Bacteria</taxon>
        <taxon>Pseudomonadati</taxon>
        <taxon>Pseudomonadota</taxon>
        <taxon>Betaproteobacteria</taxon>
        <taxon>Burkholderiales</taxon>
        <taxon>Oxalobacteraceae</taxon>
        <taxon>Herminiimonas</taxon>
    </lineage>
</organism>
<evidence type="ECO:0000313" key="1">
    <source>
        <dbReference type="EMBL" id="CAL62342.1"/>
    </source>
</evidence>
<dbReference type="EMBL" id="CU207211">
    <property type="protein sequence ID" value="CAL62342.1"/>
    <property type="molecule type" value="Genomic_DNA"/>
</dbReference>
<dbReference type="eggNOG" id="ENOG5032SPD">
    <property type="taxonomic scope" value="Bacteria"/>
</dbReference>
<dbReference type="AlphaFoldDB" id="A4G755"/>
<dbReference type="OrthoDB" id="8688563at2"/>
<gene>
    <name evidence="1" type="ordered locus">HEAR2206</name>
</gene>
<name>A4G755_HERAR</name>
<sequence length="371" mass="41282">MAELTNLARADKLRALAEATARAALKAAPEAREDLLEASNTLSSLAHTSELRIKKQEEPVKILPSNATRDELTSARSRQATRRGAETYLPTLSDVAQVLPNALLRCALFSSSRKVPTLNDQVLSGDTSLLVVNKTIASFNNVTVTLNGYELCQFDRIVYATCLDYYRERPLSPETENKHVGTTFYEFAKRMGRSYSVRLHRSIRASLLRLSFAQLRIRRDRLNLEVPKFLSVSFEDSEQGDGASAIAGAPLGSDRLWLRVSESVAELFGPGAWTALERKAMDYSGLQGWLASFYATHQGPLWLSVKKLHEMSGYESRFSNFRKGLCDALDKLKADDTPPSCRIAEYHFSNDGTKIQVHRVSWKVDCGSGPS</sequence>
<evidence type="ECO:0000313" key="2">
    <source>
        <dbReference type="Proteomes" id="UP000006697"/>
    </source>
</evidence>
<dbReference type="KEGG" id="har:HEAR2206"/>
<accession>A4G755</accession>
<dbReference type="Pfam" id="PF07042">
    <property type="entry name" value="TrfA"/>
    <property type="match status" value="1"/>
</dbReference>
<reference evidence="1 2" key="1">
    <citation type="journal article" date="2007" name="PLoS Genet.">
        <title>A tale of two oxidation states: bacterial colonization of arsenic-rich environments.</title>
        <authorList>
            <person name="Muller D."/>
            <person name="Medigue C."/>
            <person name="Koechler S."/>
            <person name="Barbe V."/>
            <person name="Barakat M."/>
            <person name="Talla E."/>
            <person name="Bonnefoy V."/>
            <person name="Krin E."/>
            <person name="Arsene-Ploetze F."/>
            <person name="Carapito C."/>
            <person name="Chandler M."/>
            <person name="Cournoyer B."/>
            <person name="Cruveiller S."/>
            <person name="Dossat C."/>
            <person name="Duval S."/>
            <person name="Heymann M."/>
            <person name="Leize E."/>
            <person name="Lieutaud A."/>
            <person name="Lievremont D."/>
            <person name="Makita Y."/>
            <person name="Mangenot S."/>
            <person name="Nitschke W."/>
            <person name="Ortet P."/>
            <person name="Perdrial N."/>
            <person name="Schoepp B."/>
            <person name="Siguier N."/>
            <person name="Simeonova D.D."/>
            <person name="Rouy Z."/>
            <person name="Segurens B."/>
            <person name="Turlin E."/>
            <person name="Vallenet D."/>
            <person name="Van Dorsselaer A."/>
            <person name="Weiss S."/>
            <person name="Weissenbach J."/>
            <person name="Lett M.C."/>
            <person name="Danchin A."/>
            <person name="Bertin P.N."/>
        </authorList>
    </citation>
    <scope>NUCLEOTIDE SEQUENCE [LARGE SCALE GENOMIC DNA]</scope>
    <source>
        <strain evidence="2">ULPAs1</strain>
    </source>
</reference>
<proteinExistence type="predicted"/>
<dbReference type="InterPro" id="IPR010751">
    <property type="entry name" value="TrfA"/>
</dbReference>
<keyword evidence="2" id="KW-1185">Reference proteome</keyword>
<dbReference type="Proteomes" id="UP000006697">
    <property type="component" value="Chromosome"/>
</dbReference>